<dbReference type="AlphaFoldDB" id="A0A934UR68"/>
<dbReference type="EMBL" id="JAEDAO010000001">
    <property type="protein sequence ID" value="MBK0392875.1"/>
    <property type="molecule type" value="Genomic_DNA"/>
</dbReference>
<dbReference type="Proteomes" id="UP000617041">
    <property type="component" value="Unassembled WGS sequence"/>
</dbReference>
<dbReference type="PIRSF" id="PIRSF019883">
    <property type="entry name" value="UCP019883"/>
    <property type="match status" value="1"/>
</dbReference>
<keyword evidence="1" id="KW-1133">Transmembrane helix</keyword>
<gene>
    <name evidence="2" type="ORF">I8E28_09745</name>
</gene>
<proteinExistence type="predicted"/>
<evidence type="ECO:0000313" key="3">
    <source>
        <dbReference type="Proteomes" id="UP000617041"/>
    </source>
</evidence>
<name>A0A934UR68_9BURK</name>
<organism evidence="2 3">
    <name type="scientific">Ramlibacter algicola</name>
    <dbReference type="NCBI Taxonomy" id="2795217"/>
    <lineage>
        <taxon>Bacteria</taxon>
        <taxon>Pseudomonadati</taxon>
        <taxon>Pseudomonadota</taxon>
        <taxon>Betaproteobacteria</taxon>
        <taxon>Burkholderiales</taxon>
        <taxon>Comamonadaceae</taxon>
        <taxon>Ramlibacter</taxon>
    </lineage>
</organism>
<comment type="caution">
    <text evidence="2">The sequence shown here is derived from an EMBL/GenBank/DDBJ whole genome shotgun (WGS) entry which is preliminary data.</text>
</comment>
<keyword evidence="1" id="KW-0812">Transmembrane</keyword>
<keyword evidence="3" id="KW-1185">Reference proteome</keyword>
<feature type="transmembrane region" description="Helical" evidence="1">
    <location>
        <begin position="44"/>
        <end position="61"/>
    </location>
</feature>
<reference evidence="2" key="1">
    <citation type="submission" date="2020-12" db="EMBL/GenBank/DDBJ databases">
        <title>Ramlibacter sp. nov., isolated from a freshwater alga, Cryptomonas.</title>
        <authorList>
            <person name="Kim H.M."/>
            <person name="Jeon C.O."/>
        </authorList>
    </citation>
    <scope>NUCLEOTIDE SEQUENCE</scope>
    <source>
        <strain evidence="2">CrO1</strain>
    </source>
</reference>
<protein>
    <submittedName>
        <fullName evidence="2">DUF2818 family protein</fullName>
    </submittedName>
</protein>
<feature type="transmembrane region" description="Helical" evidence="1">
    <location>
        <begin position="6"/>
        <end position="24"/>
    </location>
</feature>
<keyword evidence="1" id="KW-0472">Membrane</keyword>
<dbReference type="Pfam" id="PF10993">
    <property type="entry name" value="DUF2818"/>
    <property type="match status" value="1"/>
</dbReference>
<dbReference type="InterPro" id="IPR016768">
    <property type="entry name" value="UCP019883"/>
</dbReference>
<evidence type="ECO:0000256" key="1">
    <source>
        <dbReference type="SAM" id="Phobius"/>
    </source>
</evidence>
<evidence type="ECO:0000313" key="2">
    <source>
        <dbReference type="EMBL" id="MBK0392875.1"/>
    </source>
</evidence>
<dbReference type="RefSeq" id="WP_200787783.1">
    <property type="nucleotide sequence ID" value="NZ_JAEDAO010000001.1"/>
</dbReference>
<feature type="transmembrane region" description="Helical" evidence="1">
    <location>
        <begin position="73"/>
        <end position="96"/>
    </location>
</feature>
<accession>A0A934UR68</accession>
<sequence length="101" mass="11128">MSQTASIWLVIVVALLGANLPFVADRRLFAVWPLAASKSLPLRLLELVVFYCLAGGLGLALEQHAGQIASQGWEFYAITGALFLTLAFPGFVWRYLVKHRP</sequence>